<dbReference type="EMBL" id="BAAFRS010000284">
    <property type="protein sequence ID" value="GAB1226350.1"/>
    <property type="molecule type" value="Genomic_DNA"/>
</dbReference>
<proteinExistence type="predicted"/>
<organism evidence="1 2">
    <name type="scientific">Entamoeba nuttalli</name>
    <dbReference type="NCBI Taxonomy" id="412467"/>
    <lineage>
        <taxon>Eukaryota</taxon>
        <taxon>Amoebozoa</taxon>
        <taxon>Evosea</taxon>
        <taxon>Archamoebae</taxon>
        <taxon>Mastigamoebida</taxon>
        <taxon>Entamoebidae</taxon>
        <taxon>Entamoeba</taxon>
    </lineage>
</organism>
<comment type="caution">
    <text evidence="1">The sequence shown here is derived from an EMBL/GenBank/DDBJ whole genome shotgun (WGS) entry which is preliminary data.</text>
</comment>
<keyword evidence="2" id="KW-1185">Reference proteome</keyword>
<reference evidence="1 2" key="1">
    <citation type="journal article" date="2019" name="PLoS Negl. Trop. Dis.">
        <title>Whole genome sequencing of Entamoeba nuttalli reveals mammalian host-related molecular signatures and a novel octapeptide-repeat surface protein.</title>
        <authorList>
            <person name="Tanaka M."/>
            <person name="Makiuchi T."/>
            <person name="Komiyama T."/>
            <person name="Shiina T."/>
            <person name="Osaki K."/>
            <person name="Tachibana H."/>
        </authorList>
    </citation>
    <scope>NUCLEOTIDE SEQUENCE [LARGE SCALE GENOMIC DNA]</scope>
    <source>
        <strain evidence="1 2">P19-061405</strain>
    </source>
</reference>
<evidence type="ECO:0000313" key="2">
    <source>
        <dbReference type="Proteomes" id="UP001628156"/>
    </source>
</evidence>
<dbReference type="Proteomes" id="UP001628156">
    <property type="component" value="Unassembled WGS sequence"/>
</dbReference>
<evidence type="ECO:0000313" key="1">
    <source>
        <dbReference type="EMBL" id="GAB1226350.1"/>
    </source>
</evidence>
<gene>
    <name evidence="1" type="ORF">ENUP19_0284G0086</name>
</gene>
<evidence type="ECO:0008006" key="3">
    <source>
        <dbReference type="Google" id="ProtNLM"/>
    </source>
</evidence>
<sequence length="334" mass="38306">MGNKVSQQRKLQATPINIMQLDPPIQFEVDMDGIDTLDKNSENSTSSSSTRQYHLNKFSSDLDSFIPSNNARNRMTSFNSSGQTFDHIHPRNKLKRFQSCVFQESKDLIRKDKKLKRILPSNRTDPIFIALEGCPKSDNYSFSSSLTFPMTNPISSPIVKKTFGAAKINELKSWTGKRDSYIIYSSNSDELSSRELNAKICGKENIMLLVTTESGDIFGCYDQTLIPYINTHRTVIKSEEFILFVFDCYGNTALLQRTSLDHCNDNNPLVLFDCSEDFHVFEIDNAFTLETNGYIHVQDDIFENYDLINGTIQYPQQYFTMDLKINHLIALQWI</sequence>
<protein>
    <recommendedName>
        <fullName evidence="3">TLDc domain-containing protein</fullName>
    </recommendedName>
</protein>
<name>A0ABQ0DU23_9EUKA</name>
<accession>A0ABQ0DU23</accession>